<dbReference type="PROSITE" id="PS00435">
    <property type="entry name" value="PEROXIDASE_1"/>
    <property type="match status" value="1"/>
</dbReference>
<dbReference type="Proteomes" id="UP000583929">
    <property type="component" value="Unassembled WGS sequence"/>
</dbReference>
<dbReference type="Gene3D" id="1.10.420.10">
    <property type="entry name" value="Peroxidase, domain 2"/>
    <property type="match status" value="1"/>
</dbReference>
<feature type="disulfide bond" evidence="16">
    <location>
        <begin position="81"/>
        <end position="86"/>
    </location>
</feature>
<comment type="similarity">
    <text evidence="3">Belongs to the peroxidase family. Ascorbate peroxidase subfamily.</text>
</comment>
<dbReference type="FunFam" id="1.10.520.10:FF:000008">
    <property type="entry name" value="Peroxidase"/>
    <property type="match status" value="1"/>
</dbReference>
<dbReference type="CDD" id="cd00693">
    <property type="entry name" value="secretory_peroxidase"/>
    <property type="match status" value="1"/>
</dbReference>
<dbReference type="PRINTS" id="PR00461">
    <property type="entry name" value="PLPEROXIDASE"/>
</dbReference>
<accession>A0A803R7H9</accession>
<keyword evidence="10 14" id="KW-0408">Iron</keyword>
<organism evidence="20 21">
    <name type="scientific">Cannabis sativa</name>
    <name type="common">Hemp</name>
    <name type="synonym">Marijuana</name>
    <dbReference type="NCBI Taxonomy" id="3483"/>
    <lineage>
        <taxon>Eukaryota</taxon>
        <taxon>Viridiplantae</taxon>
        <taxon>Streptophyta</taxon>
        <taxon>Embryophyta</taxon>
        <taxon>Tracheophyta</taxon>
        <taxon>Spermatophyta</taxon>
        <taxon>Magnoliopsida</taxon>
        <taxon>eudicotyledons</taxon>
        <taxon>Gunneridae</taxon>
        <taxon>Pentapetalae</taxon>
        <taxon>rosids</taxon>
        <taxon>fabids</taxon>
        <taxon>Rosales</taxon>
        <taxon>Cannabaceae</taxon>
        <taxon>Cannabis</taxon>
    </lineage>
</organism>
<evidence type="ECO:0000256" key="5">
    <source>
        <dbReference type="ARBA" id="ARBA00022525"/>
    </source>
</evidence>
<evidence type="ECO:0000256" key="15">
    <source>
        <dbReference type="PIRSR" id="PIRSR600823-4"/>
    </source>
</evidence>
<evidence type="ECO:0000256" key="7">
    <source>
        <dbReference type="ARBA" id="ARBA00022617"/>
    </source>
</evidence>
<dbReference type="Gene3D" id="1.10.520.10">
    <property type="match status" value="1"/>
</dbReference>
<gene>
    <name evidence="20" type="ORF">G4B88_003484</name>
</gene>
<accession>A0A7J6GTL6</accession>
<evidence type="ECO:0000256" key="1">
    <source>
        <dbReference type="ARBA" id="ARBA00000189"/>
    </source>
</evidence>
<dbReference type="InterPro" id="IPR010255">
    <property type="entry name" value="Haem_peroxidase_sf"/>
</dbReference>
<keyword evidence="14 17" id="KW-0106">Calcium</keyword>
<keyword evidence="6 17" id="KW-0575">Peroxidase</keyword>
<reference evidence="20 21" key="1">
    <citation type="journal article" date="2020" name="bioRxiv">
        <title>Sequence and annotation of 42 cannabis genomes reveals extensive copy number variation in cannabinoid synthesis and pathogen resistance genes.</title>
        <authorList>
            <person name="Mckernan K.J."/>
            <person name="Helbert Y."/>
            <person name="Kane L.T."/>
            <person name="Ebling H."/>
            <person name="Zhang L."/>
            <person name="Liu B."/>
            <person name="Eaton Z."/>
            <person name="Mclaughlin S."/>
            <person name="Kingan S."/>
            <person name="Baybayan P."/>
            <person name="Concepcion G."/>
            <person name="Jordan M."/>
            <person name="Riva A."/>
            <person name="Barbazuk W."/>
            <person name="Harkins T."/>
        </authorList>
    </citation>
    <scope>NUCLEOTIDE SEQUENCE [LARGE SCALE GENOMIC DNA]</scope>
    <source>
        <strain evidence="21">cv. Jamaican Lion 4</strain>
        <tissue evidence="20">Leaf</tissue>
    </source>
</reference>
<dbReference type="PRINTS" id="PR00458">
    <property type="entry name" value="PEROXIDASE"/>
</dbReference>
<feature type="binding site" evidence="14">
    <location>
        <position position="203"/>
    </location>
    <ligand>
        <name>Ca(2+)</name>
        <dbReference type="ChEBI" id="CHEBI:29108"/>
        <label>2</label>
    </ligand>
</feature>
<feature type="site" description="Transition state stabilizer" evidence="15">
    <location>
        <position position="75"/>
    </location>
</feature>
<feature type="domain" description="Plant heme peroxidase family profile" evidence="19">
    <location>
        <begin position="38"/>
        <end position="336"/>
    </location>
</feature>
<evidence type="ECO:0000256" key="2">
    <source>
        <dbReference type="ARBA" id="ARBA00002322"/>
    </source>
</evidence>
<dbReference type="EC" id="1.11.1.7" evidence="4 17"/>
<feature type="binding site" evidence="14">
    <location>
        <position position="89"/>
    </location>
    <ligand>
        <name>Ca(2+)</name>
        <dbReference type="ChEBI" id="CHEBI:29108"/>
        <label>1</label>
    </ligand>
</feature>
<dbReference type="AlphaFoldDB" id="A0A7J6GTL6"/>
<dbReference type="GO" id="GO:0006979">
    <property type="term" value="P:response to oxidative stress"/>
    <property type="evidence" value="ECO:0007669"/>
    <property type="project" value="UniProtKB-UniRule"/>
</dbReference>
<evidence type="ECO:0000256" key="12">
    <source>
        <dbReference type="ARBA" id="ARBA00023324"/>
    </source>
</evidence>
<evidence type="ECO:0000256" key="4">
    <source>
        <dbReference type="ARBA" id="ARBA00012313"/>
    </source>
</evidence>
<dbReference type="SUPFAM" id="SSF48113">
    <property type="entry name" value="Heme-dependent peroxidases"/>
    <property type="match status" value="1"/>
</dbReference>
<feature type="binding site" evidence="14">
    <location>
        <position position="259"/>
    </location>
    <ligand>
        <name>Ca(2+)</name>
        <dbReference type="ChEBI" id="CHEBI:29108"/>
        <label>2</label>
    </ligand>
</feature>
<dbReference type="InterPro" id="IPR002016">
    <property type="entry name" value="Haem_peroxidase"/>
</dbReference>
<feature type="transmembrane region" description="Helical" evidence="18">
    <location>
        <begin position="12"/>
        <end position="31"/>
    </location>
</feature>
<dbReference type="EMBL" id="JAATIQ010000083">
    <property type="protein sequence ID" value="KAF4386267.1"/>
    <property type="molecule type" value="Genomic_DNA"/>
</dbReference>
<feature type="binding site" evidence="14">
    <location>
        <position position="83"/>
    </location>
    <ligand>
        <name>Ca(2+)</name>
        <dbReference type="ChEBI" id="CHEBI:29108"/>
        <label>1</label>
    </ligand>
</feature>
<evidence type="ECO:0000256" key="13">
    <source>
        <dbReference type="PIRSR" id="PIRSR600823-1"/>
    </source>
</evidence>
<dbReference type="InterPro" id="IPR033905">
    <property type="entry name" value="Secretory_peroxidase"/>
</dbReference>
<keyword evidence="9 17" id="KW-0560">Oxidoreductase</keyword>
<comment type="similarity">
    <text evidence="17">Belongs to the peroxidase family. Classical plant (class III) peroxidase subfamily.</text>
</comment>
<keyword evidence="21" id="KW-1185">Reference proteome</keyword>
<protein>
    <recommendedName>
        <fullName evidence="4 17">Peroxidase</fullName>
        <ecNumber evidence="4 17">1.11.1.7</ecNumber>
    </recommendedName>
</protein>
<feature type="binding site" evidence="14">
    <location>
        <position position="256"/>
    </location>
    <ligand>
        <name>Ca(2+)</name>
        <dbReference type="ChEBI" id="CHEBI:29108"/>
        <label>2</label>
    </ligand>
</feature>
<evidence type="ECO:0000256" key="11">
    <source>
        <dbReference type="ARBA" id="ARBA00023157"/>
    </source>
</evidence>
<dbReference type="GO" id="GO:0140825">
    <property type="term" value="F:lactoperoxidase activity"/>
    <property type="evidence" value="ECO:0007669"/>
    <property type="project" value="UniProtKB-EC"/>
</dbReference>
<evidence type="ECO:0000313" key="20">
    <source>
        <dbReference type="EMBL" id="KAF4386267.1"/>
    </source>
</evidence>
<comment type="subcellular location">
    <subcellularLocation>
        <location evidence="17">Secreted</location>
    </subcellularLocation>
</comment>
<evidence type="ECO:0000256" key="3">
    <source>
        <dbReference type="ARBA" id="ARBA00006873"/>
    </source>
</evidence>
<keyword evidence="18" id="KW-1133">Transmembrane helix</keyword>
<dbReference type="GO" id="GO:0020037">
    <property type="term" value="F:heme binding"/>
    <property type="evidence" value="ECO:0007669"/>
    <property type="project" value="UniProtKB-UniRule"/>
</dbReference>
<proteinExistence type="inferred from homology"/>
<evidence type="ECO:0000259" key="19">
    <source>
        <dbReference type="PROSITE" id="PS50873"/>
    </source>
</evidence>
<dbReference type="Pfam" id="PF00141">
    <property type="entry name" value="peroxidase"/>
    <property type="match status" value="1"/>
</dbReference>
<feature type="disulfide bond" evidence="16">
    <location>
        <begin position="209"/>
        <end position="243"/>
    </location>
</feature>
<comment type="function">
    <text evidence="2">Removal of H(2)O(2), oxidation of toxic reductants, biosynthesis and degradation of lignin, suberization, auxin catabolism, response to environmental stresses such as wounding, pathogen attack and oxidative stress. These functions might be dependent on each isozyme/isoform in each plant tissue.</text>
</comment>
<keyword evidence="5 17" id="KW-0964">Secreted</keyword>
<evidence type="ECO:0000256" key="18">
    <source>
        <dbReference type="SAM" id="Phobius"/>
    </source>
</evidence>
<evidence type="ECO:0000256" key="17">
    <source>
        <dbReference type="RuleBase" id="RU362060"/>
    </source>
</evidence>
<name>A0A7J6GTL6_CANSA</name>
<evidence type="ECO:0000313" key="21">
    <source>
        <dbReference type="Proteomes" id="UP000583929"/>
    </source>
</evidence>
<keyword evidence="11 16" id="KW-1015">Disulfide bond</keyword>
<keyword evidence="18" id="KW-0812">Transmembrane</keyword>
<feature type="binding site" evidence="14">
    <location>
        <position position="80"/>
    </location>
    <ligand>
        <name>Ca(2+)</name>
        <dbReference type="ChEBI" id="CHEBI:29108"/>
        <label>1</label>
    </ligand>
</feature>
<dbReference type="PANTHER" id="PTHR31517">
    <property type="match status" value="1"/>
</dbReference>
<feature type="binding site" description="axial binding residue" evidence="14">
    <location>
        <position position="202"/>
    </location>
    <ligand>
        <name>heme b</name>
        <dbReference type="ChEBI" id="CHEBI:60344"/>
    </ligand>
    <ligandPart>
        <name>Fe</name>
        <dbReference type="ChEBI" id="CHEBI:18248"/>
    </ligandPart>
</feature>
<feature type="binding site" evidence="14">
    <location>
        <position position="87"/>
    </location>
    <ligand>
        <name>Ca(2+)</name>
        <dbReference type="ChEBI" id="CHEBI:29108"/>
        <label>1</label>
    </ligand>
</feature>
<keyword evidence="12 17" id="KW-0376">Hydrogen peroxide</keyword>
<dbReference type="PANTHER" id="PTHR31517:SF17">
    <property type="entry name" value="PEROXIDASE 6"/>
    <property type="match status" value="1"/>
</dbReference>
<dbReference type="OMA" id="KFCPGTV"/>
<dbReference type="GO" id="GO:0042744">
    <property type="term" value="P:hydrogen peroxide catabolic process"/>
    <property type="evidence" value="ECO:0007669"/>
    <property type="project" value="UniProtKB-KW"/>
</dbReference>
<feature type="binding site" evidence="14">
    <location>
        <position position="98"/>
    </location>
    <ligand>
        <name>Ca(2+)</name>
        <dbReference type="ChEBI" id="CHEBI:29108"/>
        <label>1</label>
    </ligand>
</feature>
<evidence type="ECO:0000256" key="8">
    <source>
        <dbReference type="ARBA" id="ARBA00022723"/>
    </source>
</evidence>
<feature type="active site" description="Proton acceptor" evidence="13">
    <location>
        <position position="79"/>
    </location>
</feature>
<comment type="catalytic activity">
    <reaction evidence="1 17">
        <text>2 a phenolic donor + H2O2 = 2 a phenolic radical donor + 2 H2O</text>
        <dbReference type="Rhea" id="RHEA:56136"/>
        <dbReference type="ChEBI" id="CHEBI:15377"/>
        <dbReference type="ChEBI" id="CHEBI:16240"/>
        <dbReference type="ChEBI" id="CHEBI:139520"/>
        <dbReference type="ChEBI" id="CHEBI:139521"/>
        <dbReference type="EC" id="1.11.1.7"/>
    </reaction>
</comment>
<feature type="binding site" evidence="14">
    <location>
        <position position="85"/>
    </location>
    <ligand>
        <name>Ca(2+)</name>
        <dbReference type="ChEBI" id="CHEBI:29108"/>
        <label>1</label>
    </ligand>
</feature>
<sequence length="338" mass="37054">MEKKTTGSFSRPKVLSYYYYLILFFFCIIISPSPCCGDLSFGFYSASCPSAEFMIRNTVRTASSRDPTVPGKLLRLLFHDCFVEGCDASVLLQGNGTERSDPANTSLDGFSVIDSAKKVLEFFCPETVSCADILALAARDAVEFTGGPVVEIPTGRRDGKVSSASNVRPNIIDTSFTMDEMTKLFISKGLSLDDLVTLSGAHTIGRAHCGAFSDRFQEDPKGKLTLIDASLDSAYANELMKKCPANAQPSTTVNNDPETSFVFDNQYYKNLLKKKGLFQSDSVLFGDTRTSKRVESFAKNQFSFFESWSQSFLKLTTIGVKTNEVGEIRALCSSTNDG</sequence>
<keyword evidence="8 14" id="KW-0479">Metal-binding</keyword>
<feature type="disulfide bond" evidence="16">
    <location>
        <begin position="48"/>
        <end position="124"/>
    </location>
</feature>
<dbReference type="FunFam" id="1.10.420.10:FF:000001">
    <property type="entry name" value="Peroxidase"/>
    <property type="match status" value="1"/>
</dbReference>
<dbReference type="GO" id="GO:0046872">
    <property type="term" value="F:metal ion binding"/>
    <property type="evidence" value="ECO:0007669"/>
    <property type="project" value="UniProtKB-UniRule"/>
</dbReference>
<comment type="cofactor">
    <cofactor evidence="14 17">
        <name>heme b</name>
        <dbReference type="ChEBI" id="CHEBI:60344"/>
    </cofactor>
    <text evidence="14 17">Binds 1 heme b (iron(II)-protoporphyrin IX) group per subunit.</text>
</comment>
<dbReference type="PROSITE" id="PS50873">
    <property type="entry name" value="PEROXIDASE_4"/>
    <property type="match status" value="1"/>
</dbReference>
<keyword evidence="18" id="KW-0472">Membrane</keyword>
<comment type="cofactor">
    <cofactor evidence="14 17">
        <name>Ca(2+)</name>
        <dbReference type="ChEBI" id="CHEBI:29108"/>
    </cofactor>
    <text evidence="14 17">Binds 2 calcium ions per subunit.</text>
</comment>
<evidence type="ECO:0000256" key="9">
    <source>
        <dbReference type="ARBA" id="ARBA00023002"/>
    </source>
</evidence>
<evidence type="ECO:0000256" key="14">
    <source>
        <dbReference type="PIRSR" id="PIRSR600823-3"/>
    </source>
</evidence>
<dbReference type="InterPro" id="IPR019793">
    <property type="entry name" value="Peroxidases_heam-ligand_BS"/>
</dbReference>
<feature type="disulfide bond" evidence="16">
    <location>
        <begin position="130"/>
        <end position="332"/>
    </location>
</feature>
<comment type="caution">
    <text evidence="20">The sequence shown here is derived from an EMBL/GenBank/DDBJ whole genome shotgun (WGS) entry which is preliminary data.</text>
</comment>
<dbReference type="GO" id="GO:0005576">
    <property type="term" value="C:extracellular region"/>
    <property type="evidence" value="ECO:0007669"/>
    <property type="project" value="UniProtKB-SubCell"/>
</dbReference>
<feature type="binding site" evidence="14">
    <location>
        <position position="264"/>
    </location>
    <ligand>
        <name>Ca(2+)</name>
        <dbReference type="ChEBI" id="CHEBI:29108"/>
        <label>2</label>
    </ligand>
</feature>
<dbReference type="InterPro" id="IPR000823">
    <property type="entry name" value="Peroxidase_pln"/>
</dbReference>
<evidence type="ECO:0000256" key="10">
    <source>
        <dbReference type="ARBA" id="ARBA00023004"/>
    </source>
</evidence>
<evidence type="ECO:0000256" key="6">
    <source>
        <dbReference type="ARBA" id="ARBA00022559"/>
    </source>
</evidence>
<evidence type="ECO:0000256" key="16">
    <source>
        <dbReference type="PIRSR" id="PIRSR600823-5"/>
    </source>
</evidence>
<keyword evidence="7 17" id="KW-0349">Heme</keyword>